<feature type="binding site" evidence="11">
    <location>
        <position position="226"/>
    </location>
    <ligand>
        <name>Zn(2+)</name>
        <dbReference type="ChEBI" id="CHEBI:29105"/>
        <label>1</label>
    </ligand>
</feature>
<dbReference type="PRINTS" id="PR00138">
    <property type="entry name" value="MATRIXIN"/>
</dbReference>
<keyword evidence="5 10" id="KW-0479">Metal-binding</keyword>
<evidence type="ECO:0000256" key="5">
    <source>
        <dbReference type="ARBA" id="ARBA00022723"/>
    </source>
</evidence>
<dbReference type="GO" id="GO:0005886">
    <property type="term" value="C:plasma membrane"/>
    <property type="evidence" value="ECO:0007669"/>
    <property type="project" value="UniProtKB-SubCell"/>
</dbReference>
<dbReference type="PANTHER" id="PTHR10201">
    <property type="entry name" value="MATRIX METALLOPROTEINASE"/>
    <property type="match status" value="1"/>
</dbReference>
<evidence type="ECO:0000256" key="10">
    <source>
        <dbReference type="PIRSR" id="PIRSR001191-2"/>
    </source>
</evidence>
<dbReference type="EMBL" id="JAXIOK010000011">
    <property type="protein sequence ID" value="KAK4759907.1"/>
    <property type="molecule type" value="Genomic_DNA"/>
</dbReference>
<dbReference type="PANTHER" id="PTHR10201:SF268">
    <property type="entry name" value="PEPTIDASE METALLOPEPTIDASE DOMAIN-CONTAINING PROTEIN"/>
    <property type="match status" value="1"/>
</dbReference>
<comment type="similarity">
    <text evidence="2">Belongs to the peptidase M10A family. Matrix metalloproteinases (MMPs) subfamily.</text>
</comment>
<dbReference type="GO" id="GO:0008270">
    <property type="term" value="F:zinc ion binding"/>
    <property type="evidence" value="ECO:0007669"/>
    <property type="project" value="InterPro"/>
</dbReference>
<feature type="domain" description="Peptidase metallopeptidase" evidence="13">
    <location>
        <begin position="147"/>
        <end position="306"/>
    </location>
</feature>
<dbReference type="InterPro" id="IPR024079">
    <property type="entry name" value="MetalloPept_cat_dom_sf"/>
</dbReference>
<organism evidence="14 15">
    <name type="scientific">Trapa incisa</name>
    <dbReference type="NCBI Taxonomy" id="236973"/>
    <lineage>
        <taxon>Eukaryota</taxon>
        <taxon>Viridiplantae</taxon>
        <taxon>Streptophyta</taxon>
        <taxon>Embryophyta</taxon>
        <taxon>Tracheophyta</taxon>
        <taxon>Spermatophyta</taxon>
        <taxon>Magnoliopsida</taxon>
        <taxon>eudicotyledons</taxon>
        <taxon>Gunneridae</taxon>
        <taxon>Pentapetalae</taxon>
        <taxon>rosids</taxon>
        <taxon>malvids</taxon>
        <taxon>Myrtales</taxon>
        <taxon>Lythraceae</taxon>
        <taxon>Trapa</taxon>
    </lineage>
</organism>
<dbReference type="GO" id="GO:0030198">
    <property type="term" value="P:extracellular matrix organization"/>
    <property type="evidence" value="ECO:0007669"/>
    <property type="project" value="TreeGrafter"/>
</dbReference>
<keyword evidence="11" id="KW-0106">Calcium</keyword>
<evidence type="ECO:0000256" key="9">
    <source>
        <dbReference type="PIRSR" id="PIRSR001191-1"/>
    </source>
</evidence>
<keyword evidence="4" id="KW-0645">Protease</keyword>
<dbReference type="GO" id="GO:0004222">
    <property type="term" value="F:metalloendopeptidase activity"/>
    <property type="evidence" value="ECO:0007669"/>
    <property type="project" value="InterPro"/>
</dbReference>
<feature type="binding site" evidence="10">
    <location>
        <position position="261"/>
    </location>
    <ligand>
        <name>Zn(2+)</name>
        <dbReference type="ChEBI" id="CHEBI:29105"/>
        <label>2</label>
        <note>catalytic</note>
    </ligand>
</feature>
<feature type="binding site" evidence="11">
    <location>
        <position position="201"/>
    </location>
    <ligand>
        <name>Ca(2+)</name>
        <dbReference type="ChEBI" id="CHEBI:29108"/>
        <label>2</label>
    </ligand>
</feature>
<sequence length="307" mass="34809">MAPRIVQLHSQVFATLIASSTLFLAIIHPSLAHSRKLFESPEEPANSSHFGSLDEVRLYLERFGYKEKSPGDPNGSNSTEASLFAAIGLYQEKNHLNVTGKLDPETEATMMTPRCRMPDIFPADHYHHHHHGGKLFHVVAHYSFFRNMHPWTKRDMTYRFKYTAPRVSLADLRAIFDRVFQRWSAVTTFKFREAGNGERADISIGFFTWNHGDGKPFDGPGHVVAHAFAPQDGRLHFDGSEHWSTANPTRTQIDLESVAMHEMGHILGLMHSTVKNAIMYPSFHPGGIKRELQKDDIDGIHALYHSK</sequence>
<proteinExistence type="inferred from homology"/>
<dbReference type="PIRSF" id="PIRSF001191">
    <property type="entry name" value="Peptidase_M10A_matrix"/>
    <property type="match status" value="1"/>
</dbReference>
<dbReference type="InterPro" id="IPR036365">
    <property type="entry name" value="PGBD-like_sf"/>
</dbReference>
<dbReference type="Proteomes" id="UP001345219">
    <property type="component" value="Chromosome 17"/>
</dbReference>
<dbReference type="InterPro" id="IPR001818">
    <property type="entry name" value="Pept_M10_metallopeptidase"/>
</dbReference>
<protein>
    <recommendedName>
        <fullName evidence="13">Peptidase metallopeptidase domain-containing protein</fullName>
    </recommendedName>
</protein>
<feature type="binding site" evidence="10">
    <location>
        <position position="271"/>
    </location>
    <ligand>
        <name>Zn(2+)</name>
        <dbReference type="ChEBI" id="CHEBI:29105"/>
        <label>2</label>
        <note>catalytic</note>
    </ligand>
</feature>
<dbReference type="Pfam" id="PF01471">
    <property type="entry name" value="PG_binding_1"/>
    <property type="match status" value="1"/>
</dbReference>
<evidence type="ECO:0000256" key="4">
    <source>
        <dbReference type="ARBA" id="ARBA00022670"/>
    </source>
</evidence>
<comment type="subcellular location">
    <subcellularLocation>
        <location evidence="1">Cell membrane</location>
        <topology evidence="1">Lipid-anchor</topology>
        <topology evidence="1">GPI-anchor</topology>
        <orientation evidence="1">Extracellular side</orientation>
    </subcellularLocation>
</comment>
<keyword evidence="3" id="KW-0472">Membrane</keyword>
<feature type="binding site" evidence="11">
    <location>
        <position position="219"/>
    </location>
    <ligand>
        <name>Ca(2+)</name>
        <dbReference type="ChEBI" id="CHEBI:29108"/>
        <label>3</label>
    </ligand>
</feature>
<dbReference type="InterPro" id="IPR002477">
    <property type="entry name" value="Peptidoglycan-bd-like"/>
</dbReference>
<dbReference type="SMART" id="SM00235">
    <property type="entry name" value="ZnMc"/>
    <property type="match status" value="1"/>
</dbReference>
<accession>A0AAN7K9G7</accession>
<feature type="binding site" evidence="11">
    <location>
        <position position="218"/>
    </location>
    <ligand>
        <name>Ca(2+)</name>
        <dbReference type="ChEBI" id="CHEBI:29108"/>
        <label>3</label>
    </ligand>
</feature>
<evidence type="ECO:0000313" key="14">
    <source>
        <dbReference type="EMBL" id="KAK4759907.1"/>
    </source>
</evidence>
<dbReference type="GO" id="GO:0031012">
    <property type="term" value="C:extracellular matrix"/>
    <property type="evidence" value="ECO:0007669"/>
    <property type="project" value="InterPro"/>
</dbReference>
<feature type="binding site" evidence="11">
    <location>
        <position position="238"/>
    </location>
    <ligand>
        <name>Ca(2+)</name>
        <dbReference type="ChEBI" id="CHEBI:29108"/>
        <label>3</label>
    </ligand>
</feature>
<keyword evidence="3" id="KW-0336">GPI-anchor</keyword>
<feature type="active site" evidence="9">
    <location>
        <position position="262"/>
    </location>
</feature>
<keyword evidence="7 10" id="KW-0862">Zinc</keyword>
<feature type="binding site" description="in inhibited form" evidence="11">
    <location>
        <position position="115"/>
    </location>
    <ligand>
        <name>Zn(2+)</name>
        <dbReference type="ChEBI" id="CHEBI:29105"/>
        <label>2</label>
        <note>catalytic</note>
    </ligand>
</feature>
<dbReference type="Gene3D" id="3.40.390.10">
    <property type="entry name" value="Collagenase (Catalytic Domain)"/>
    <property type="match status" value="1"/>
</dbReference>
<dbReference type="SUPFAM" id="SSF47090">
    <property type="entry name" value="PGBD-like"/>
    <property type="match status" value="1"/>
</dbReference>
<feature type="binding site" evidence="11">
    <location>
        <position position="241"/>
    </location>
    <ligand>
        <name>Ca(2+)</name>
        <dbReference type="ChEBI" id="CHEBI:29108"/>
        <label>3</label>
    </ligand>
</feature>
<keyword evidence="8" id="KW-0482">Metalloprotease</keyword>
<dbReference type="InterPro" id="IPR021190">
    <property type="entry name" value="Pept_M10A"/>
</dbReference>
<evidence type="ECO:0000256" key="1">
    <source>
        <dbReference type="ARBA" id="ARBA00004471"/>
    </source>
</evidence>
<evidence type="ECO:0000256" key="2">
    <source>
        <dbReference type="ARBA" id="ARBA00009614"/>
    </source>
</evidence>
<dbReference type="InterPro" id="IPR006026">
    <property type="entry name" value="Peptidase_Metallo"/>
</dbReference>
<reference evidence="14 15" key="1">
    <citation type="journal article" date="2023" name="Hortic Res">
        <title>Pangenome of water caltrop reveals structural variations and asymmetric subgenome divergence after allopolyploidization.</title>
        <authorList>
            <person name="Zhang X."/>
            <person name="Chen Y."/>
            <person name="Wang L."/>
            <person name="Yuan Y."/>
            <person name="Fang M."/>
            <person name="Shi L."/>
            <person name="Lu R."/>
            <person name="Comes H.P."/>
            <person name="Ma Y."/>
            <person name="Chen Y."/>
            <person name="Huang G."/>
            <person name="Zhou Y."/>
            <person name="Zheng Z."/>
            <person name="Qiu Y."/>
        </authorList>
    </citation>
    <scope>NUCLEOTIDE SEQUENCE [LARGE SCALE GENOMIC DNA]</scope>
    <source>
        <tissue evidence="14">Roots</tissue>
    </source>
</reference>
<keyword evidence="15" id="KW-1185">Reference proteome</keyword>
<dbReference type="Pfam" id="PF00413">
    <property type="entry name" value="Peptidase_M10"/>
    <property type="match status" value="1"/>
</dbReference>
<evidence type="ECO:0000256" key="12">
    <source>
        <dbReference type="PIRSR" id="PIRSR621190-5"/>
    </source>
</evidence>
<dbReference type="GO" id="GO:0006508">
    <property type="term" value="P:proteolysis"/>
    <property type="evidence" value="ECO:0007669"/>
    <property type="project" value="UniProtKB-KW"/>
</dbReference>
<keyword evidence="6" id="KW-0378">Hydrolase</keyword>
<feature type="binding site" evidence="11">
    <location>
        <position position="236"/>
    </location>
    <ligand>
        <name>Zn(2+)</name>
        <dbReference type="ChEBI" id="CHEBI:29105"/>
        <label>1</label>
    </ligand>
</feature>
<dbReference type="AlphaFoldDB" id="A0AAN7K9G7"/>
<feature type="binding site" evidence="11">
    <location>
        <position position="211"/>
    </location>
    <ligand>
        <name>Zn(2+)</name>
        <dbReference type="ChEBI" id="CHEBI:29105"/>
        <label>1</label>
    </ligand>
</feature>
<name>A0AAN7K9G7_9MYRT</name>
<feature type="binding site" evidence="10">
    <location>
        <position position="265"/>
    </location>
    <ligand>
        <name>Zn(2+)</name>
        <dbReference type="ChEBI" id="CHEBI:29105"/>
        <label>2</label>
        <note>catalytic</note>
    </ligand>
</feature>
<dbReference type="InterPro" id="IPR033739">
    <property type="entry name" value="M10A_MMP"/>
</dbReference>
<evidence type="ECO:0000256" key="11">
    <source>
        <dbReference type="PIRSR" id="PIRSR621190-2"/>
    </source>
</evidence>
<evidence type="ECO:0000259" key="13">
    <source>
        <dbReference type="SMART" id="SM00235"/>
    </source>
</evidence>
<dbReference type="SUPFAM" id="SSF55486">
    <property type="entry name" value="Metalloproteases ('zincins'), catalytic domain"/>
    <property type="match status" value="1"/>
</dbReference>
<feature type="binding site" evidence="11">
    <location>
        <position position="241"/>
    </location>
    <ligand>
        <name>Ca(2+)</name>
        <dbReference type="ChEBI" id="CHEBI:29108"/>
        <label>1</label>
    </ligand>
</feature>
<keyword evidence="3" id="KW-0449">Lipoprotein</keyword>
<evidence type="ECO:0000313" key="15">
    <source>
        <dbReference type="Proteomes" id="UP001345219"/>
    </source>
</evidence>
<evidence type="ECO:0000256" key="3">
    <source>
        <dbReference type="ARBA" id="ARBA00022622"/>
    </source>
</evidence>
<gene>
    <name evidence="14" type="ORF">SAY87_023038</name>
</gene>
<feature type="binding site" evidence="11">
    <location>
        <position position="279"/>
    </location>
    <ligand>
        <name>Zn(2+)</name>
        <dbReference type="ChEBI" id="CHEBI:29105"/>
        <label>2</label>
        <note>catalytic</note>
    </ligand>
</feature>
<evidence type="ECO:0000256" key="8">
    <source>
        <dbReference type="ARBA" id="ARBA00023049"/>
    </source>
</evidence>
<feature type="short sequence motif" description="Cysteine switch" evidence="12">
    <location>
        <begin position="113"/>
        <end position="139"/>
    </location>
</feature>
<evidence type="ECO:0000256" key="7">
    <source>
        <dbReference type="ARBA" id="ARBA00022833"/>
    </source>
</evidence>
<evidence type="ECO:0000256" key="6">
    <source>
        <dbReference type="ARBA" id="ARBA00022801"/>
    </source>
</evidence>
<feature type="binding site" evidence="11">
    <location>
        <position position="213"/>
    </location>
    <ligand>
        <name>Zn(2+)</name>
        <dbReference type="ChEBI" id="CHEBI:29105"/>
        <label>1</label>
    </ligand>
</feature>
<dbReference type="GO" id="GO:0030574">
    <property type="term" value="P:collagen catabolic process"/>
    <property type="evidence" value="ECO:0007669"/>
    <property type="project" value="TreeGrafter"/>
</dbReference>
<comment type="cofactor">
    <cofactor evidence="11">
        <name>Ca(2+)</name>
        <dbReference type="ChEBI" id="CHEBI:29108"/>
    </cofactor>
    <text evidence="11">Can bind about 5 Ca(2+) ions per subunit.</text>
</comment>
<dbReference type="CDD" id="cd04278">
    <property type="entry name" value="ZnMc_MMP"/>
    <property type="match status" value="1"/>
</dbReference>
<keyword evidence="3" id="KW-0325">Glycoprotein</keyword>
<comment type="cofactor">
    <cofactor evidence="11">
        <name>Zn(2+)</name>
        <dbReference type="ChEBI" id="CHEBI:29105"/>
    </cofactor>
    <text evidence="11">Binds 2 Zn(2+) ions per subunit.</text>
</comment>
<dbReference type="GO" id="GO:0098552">
    <property type="term" value="C:side of membrane"/>
    <property type="evidence" value="ECO:0007669"/>
    <property type="project" value="UniProtKB-KW"/>
</dbReference>
<comment type="caution">
    <text evidence="14">The sequence shown here is derived from an EMBL/GenBank/DDBJ whole genome shotgun (WGS) entry which is preliminary data.</text>
</comment>